<evidence type="ECO:0000256" key="1">
    <source>
        <dbReference type="SAM" id="Phobius"/>
    </source>
</evidence>
<keyword evidence="1" id="KW-0472">Membrane</keyword>
<sequence>MALVDHDTRQESGDFYIPTFSIFLLKPISGPVIFVTYNFDRKVAFTQYINYKTKYLFVYIPKATVENLFQAATKVHL</sequence>
<organism evidence="3 4">
    <name type="scientific">Bacteroides fragilis</name>
    <dbReference type="NCBI Taxonomy" id="817"/>
    <lineage>
        <taxon>Bacteria</taxon>
        <taxon>Pseudomonadati</taxon>
        <taxon>Bacteroidota</taxon>
        <taxon>Bacteroidia</taxon>
        <taxon>Bacteroidales</taxon>
        <taxon>Bacteroidaceae</taxon>
        <taxon>Bacteroides</taxon>
    </lineage>
</organism>
<evidence type="ECO:0000313" key="4">
    <source>
        <dbReference type="Proteomes" id="UP000318041"/>
    </source>
</evidence>
<dbReference type="AlphaFoldDB" id="A0A5C6L206"/>
<evidence type="ECO:0000313" key="5">
    <source>
        <dbReference type="Proteomes" id="UP000460666"/>
    </source>
</evidence>
<dbReference type="EMBL" id="VWCJ01000004">
    <property type="protein sequence ID" value="KAA4998970.1"/>
    <property type="molecule type" value="Genomic_DNA"/>
</dbReference>
<keyword evidence="1" id="KW-0812">Transmembrane</keyword>
<dbReference type="Proteomes" id="UP000460666">
    <property type="component" value="Unassembled WGS sequence"/>
</dbReference>
<proteinExistence type="predicted"/>
<accession>A0A5C6L206</accession>
<dbReference type="Proteomes" id="UP000318041">
    <property type="component" value="Unassembled WGS sequence"/>
</dbReference>
<protein>
    <submittedName>
        <fullName evidence="3">Uncharacterized protein</fullName>
    </submittedName>
</protein>
<comment type="caution">
    <text evidence="3">The sequence shown here is derived from an EMBL/GenBank/DDBJ whole genome shotgun (WGS) entry which is preliminary data.</text>
</comment>
<keyword evidence="1" id="KW-1133">Transmembrane helix</keyword>
<reference evidence="2 5" key="1">
    <citation type="journal article" date="2019" name="Nat. Med.">
        <title>A library of human gut bacterial isolates paired with longitudinal multiomics data enables mechanistic microbiome research.</title>
        <authorList>
            <person name="Poyet M."/>
            <person name="Groussin M."/>
            <person name="Gibbons S.M."/>
            <person name="Avila-Pacheco J."/>
            <person name="Jiang X."/>
            <person name="Kearney S.M."/>
            <person name="Perrotta A.R."/>
            <person name="Berdy B."/>
            <person name="Zhao S."/>
            <person name="Lieberman T.D."/>
            <person name="Swanson P.K."/>
            <person name="Smith M."/>
            <person name="Roesemann S."/>
            <person name="Alexander J.E."/>
            <person name="Rich S.A."/>
            <person name="Livny J."/>
            <person name="Vlamakis H."/>
            <person name="Clish C."/>
            <person name="Bullock K."/>
            <person name="Deik A."/>
            <person name="Scott J."/>
            <person name="Pierce K.A."/>
            <person name="Xavier R.J."/>
            <person name="Alm E.J."/>
        </authorList>
    </citation>
    <scope>NUCLEOTIDE SEQUENCE [LARGE SCALE GENOMIC DNA]</scope>
    <source>
        <strain evidence="2 5">BIOML-A46</strain>
    </source>
</reference>
<gene>
    <name evidence="2" type="ORF">F2Z89_08910</name>
    <name evidence="3" type="ORF">FSA08_16850</name>
</gene>
<reference evidence="3 4" key="2">
    <citation type="submission" date="2019-08" db="EMBL/GenBank/DDBJ databases">
        <title>Genome sequencing of Bacteroides fragilis Sample_iSURF_9.</title>
        <authorList>
            <person name="Chandler J.E."/>
            <person name="Ruoff K.L."/>
            <person name="Price C.E."/>
            <person name="Valls R.A."/>
            <person name="O'Toole G.A."/>
        </authorList>
    </citation>
    <scope>NUCLEOTIDE SEQUENCE [LARGE SCALE GENOMIC DNA]</scope>
    <source>
        <strain evidence="3 4">CFPLTA004_1B</strain>
    </source>
</reference>
<name>A0A5C6L206_BACFG</name>
<feature type="transmembrane region" description="Helical" evidence="1">
    <location>
        <begin position="15"/>
        <end position="37"/>
    </location>
</feature>
<dbReference type="EMBL" id="VOHY01000015">
    <property type="protein sequence ID" value="TWV70431.1"/>
    <property type="molecule type" value="Genomic_DNA"/>
</dbReference>
<evidence type="ECO:0000313" key="3">
    <source>
        <dbReference type="EMBL" id="TWV70431.1"/>
    </source>
</evidence>
<evidence type="ECO:0000313" key="2">
    <source>
        <dbReference type="EMBL" id="KAA4998970.1"/>
    </source>
</evidence>